<evidence type="ECO:0000313" key="3">
    <source>
        <dbReference type="Proteomes" id="UP001152795"/>
    </source>
</evidence>
<dbReference type="Proteomes" id="UP001152795">
    <property type="component" value="Unassembled WGS sequence"/>
</dbReference>
<proteinExistence type="predicted"/>
<accession>A0A6S7HM23</accession>
<sequence>TESKEHERSIPDDVTTPNARIEPVVPERPRKRKRPAVDNVRKLTDKKIKRNHLTVMDTLRDQIASREAEIQVAVMDQKLVSKTQYHELSMNNSEMVRSHKVDAAKKCMSSCIKVHNFKDGEEGVPIDGSYQDVKDILDYLFEIPEFCEQLQNMESHGVLRLRFAGDGARTSRNKNTVVLLFNIIDEENTASFQYNYPIAICNGDEKYDFLKKSLQPIMDSIYTATSGPLTGQKLKVEWFLCADWKFLALLLGINPGKITTTSGYVGKITGMLTINTFASGVHQLVDINRLEFDAIRNRYRILVANILFDQFPAFAMFRNYIPVSTSCEYPNEMARKSEVLTMPVVMKDEKKYSDCVDVLDQLEKWTQEIYAAARLCSPEPEPSEDITPTIGTTSRPDQPASHVPPVTSDRDPLHGVKIPCFGDQLTRVRSAGARDPNVTPKKVRDNFQKLYKNSGREKGTLRFFREKLNRRNVTVDVKHYEDCEQLFFSVALTSSTKPTGRPTSRIFWTSSSTRSLFSMMKIRWCKMVFGATVSTLLSLMVLADFKNAVSTGNGEYISILRKHFFATPGFNEFSIEMLINILQCEVLLSEAEAHCCKWAATVNWKGGVGRNIEIDLFQENRNCEMKKLIRSMGANKTEKAIERASKASGGVSKIVEAFEEGVNICPKSGSHTHKQSTDEEKIISVDLRSLTPFREEEG</sequence>
<keyword evidence="3" id="KW-1185">Reference proteome</keyword>
<dbReference type="InterPro" id="IPR046496">
    <property type="entry name" value="DUF6589"/>
</dbReference>
<dbReference type="PANTHER" id="PTHR31424">
    <property type="entry name" value="PROTEIN CBG23806"/>
    <property type="match status" value="1"/>
</dbReference>
<feature type="region of interest" description="Disordered" evidence="1">
    <location>
        <begin position="1"/>
        <end position="38"/>
    </location>
</feature>
<feature type="region of interest" description="Disordered" evidence="1">
    <location>
        <begin position="378"/>
        <end position="412"/>
    </location>
</feature>
<dbReference type="PANTHER" id="PTHR31424:SF5">
    <property type="entry name" value="APPLE DOMAIN-CONTAINING PROTEIN"/>
    <property type="match status" value="1"/>
</dbReference>
<dbReference type="EMBL" id="CACRXK020002811">
    <property type="protein sequence ID" value="CAB3996161.1"/>
    <property type="molecule type" value="Genomic_DNA"/>
</dbReference>
<reference evidence="2" key="1">
    <citation type="submission" date="2020-04" db="EMBL/GenBank/DDBJ databases">
        <authorList>
            <person name="Alioto T."/>
            <person name="Alioto T."/>
            <person name="Gomez Garrido J."/>
        </authorList>
    </citation>
    <scope>NUCLEOTIDE SEQUENCE</scope>
    <source>
        <strain evidence="2">A484AB</strain>
    </source>
</reference>
<evidence type="ECO:0000313" key="2">
    <source>
        <dbReference type="EMBL" id="CAB3996161.1"/>
    </source>
</evidence>
<gene>
    <name evidence="2" type="ORF">PACLA_8A037456</name>
</gene>
<organism evidence="2 3">
    <name type="scientific">Paramuricea clavata</name>
    <name type="common">Red gorgonian</name>
    <name type="synonym">Violescent sea-whip</name>
    <dbReference type="NCBI Taxonomy" id="317549"/>
    <lineage>
        <taxon>Eukaryota</taxon>
        <taxon>Metazoa</taxon>
        <taxon>Cnidaria</taxon>
        <taxon>Anthozoa</taxon>
        <taxon>Octocorallia</taxon>
        <taxon>Malacalcyonacea</taxon>
        <taxon>Plexauridae</taxon>
        <taxon>Paramuricea</taxon>
    </lineage>
</organism>
<dbReference type="AlphaFoldDB" id="A0A6S7HM23"/>
<name>A0A6S7HM23_PARCT</name>
<comment type="caution">
    <text evidence="2">The sequence shown here is derived from an EMBL/GenBank/DDBJ whole genome shotgun (WGS) entry which is preliminary data.</text>
</comment>
<dbReference type="Pfam" id="PF20231">
    <property type="entry name" value="DUF6589"/>
    <property type="match status" value="1"/>
</dbReference>
<dbReference type="OrthoDB" id="5985206at2759"/>
<feature type="compositionally biased region" description="Basic and acidic residues" evidence="1">
    <location>
        <begin position="1"/>
        <end position="11"/>
    </location>
</feature>
<feature type="non-terminal residue" evidence="2">
    <location>
        <position position="698"/>
    </location>
</feature>
<protein>
    <submittedName>
        <fullName evidence="2">Uncharacterized protein</fullName>
    </submittedName>
</protein>
<evidence type="ECO:0000256" key="1">
    <source>
        <dbReference type="SAM" id="MobiDB-lite"/>
    </source>
</evidence>